<evidence type="ECO:0000256" key="1">
    <source>
        <dbReference type="ARBA" id="ARBA00023054"/>
    </source>
</evidence>
<dbReference type="GeneID" id="111252889"/>
<feature type="compositionally biased region" description="Basic and acidic residues" evidence="3">
    <location>
        <begin position="124"/>
        <end position="149"/>
    </location>
</feature>
<dbReference type="SUPFAM" id="SSF161256">
    <property type="entry name" value="RILP dimerisation region"/>
    <property type="match status" value="1"/>
</dbReference>
<feature type="region of interest" description="Disordered" evidence="3">
    <location>
        <begin position="124"/>
        <end position="175"/>
    </location>
</feature>
<dbReference type="GO" id="GO:0005737">
    <property type="term" value="C:cytoplasm"/>
    <property type="evidence" value="ECO:0007669"/>
    <property type="project" value="TreeGrafter"/>
</dbReference>
<reference evidence="5" key="1">
    <citation type="submission" date="2021-01" db="UniProtKB">
        <authorList>
            <consortium name="EnsemblMetazoa"/>
        </authorList>
    </citation>
    <scope>IDENTIFICATION</scope>
</reference>
<dbReference type="InParanoid" id="A0A7M7KKH4"/>
<dbReference type="PANTHER" id="PTHR21502:SF4">
    <property type="entry name" value="RILP-LIKE PROTEIN HOMOLOG"/>
    <property type="match status" value="1"/>
</dbReference>
<evidence type="ECO:0000259" key="4">
    <source>
        <dbReference type="PROSITE" id="PS51776"/>
    </source>
</evidence>
<accession>A0A7M7KKH4</accession>
<dbReference type="AlphaFoldDB" id="A0A7M7KKH4"/>
<evidence type="ECO:0000256" key="3">
    <source>
        <dbReference type="SAM" id="MobiDB-lite"/>
    </source>
</evidence>
<dbReference type="KEGG" id="vde:111252889"/>
<dbReference type="PANTHER" id="PTHR21502">
    <property type="entry name" value="ZINC FINGER PROTEIN DZIP1"/>
    <property type="match status" value="1"/>
</dbReference>
<evidence type="ECO:0000313" key="5">
    <source>
        <dbReference type="EnsemblMetazoa" id="XP_022667227"/>
    </source>
</evidence>
<protein>
    <recommendedName>
        <fullName evidence="4">RH1 domain-containing protein</fullName>
    </recommendedName>
</protein>
<dbReference type="Pfam" id="PF09744">
    <property type="entry name" value="RH1"/>
    <property type="match status" value="1"/>
</dbReference>
<dbReference type="InterPro" id="IPR034743">
    <property type="entry name" value="RH1"/>
</dbReference>
<dbReference type="OMA" id="TNHELHG"/>
<name>A0A7M7KKH4_VARDE</name>
<dbReference type="GO" id="GO:0060271">
    <property type="term" value="P:cilium assembly"/>
    <property type="evidence" value="ECO:0007669"/>
    <property type="project" value="TreeGrafter"/>
</dbReference>
<dbReference type="Gene3D" id="1.20.58.1770">
    <property type="match status" value="1"/>
</dbReference>
<dbReference type="PROSITE" id="PS51776">
    <property type="entry name" value="RH1"/>
    <property type="match status" value="1"/>
</dbReference>
<feature type="compositionally biased region" description="Basic and acidic residues" evidence="3">
    <location>
        <begin position="362"/>
        <end position="372"/>
    </location>
</feature>
<dbReference type="GO" id="GO:0051959">
    <property type="term" value="F:dynein light intermediate chain binding"/>
    <property type="evidence" value="ECO:0007669"/>
    <property type="project" value="TreeGrafter"/>
</dbReference>
<organism evidence="5 6">
    <name type="scientific">Varroa destructor</name>
    <name type="common">Honeybee mite</name>
    <dbReference type="NCBI Taxonomy" id="109461"/>
    <lineage>
        <taxon>Eukaryota</taxon>
        <taxon>Metazoa</taxon>
        <taxon>Ecdysozoa</taxon>
        <taxon>Arthropoda</taxon>
        <taxon>Chelicerata</taxon>
        <taxon>Arachnida</taxon>
        <taxon>Acari</taxon>
        <taxon>Parasitiformes</taxon>
        <taxon>Mesostigmata</taxon>
        <taxon>Gamasina</taxon>
        <taxon>Dermanyssoidea</taxon>
        <taxon>Varroidae</taxon>
        <taxon>Varroa</taxon>
    </lineage>
</organism>
<sequence length="398" mass="45268">MDGNAHLLSKCSTQEDVYALSADIGQEVERLVDGFGVDAASSLVPKLIRVLELLEAAVQQNETLRGEADQLFQTVCQLEYDKKEKAQFRKKFDQELEQIEDMWRSEMNDLSGLVSRLQEENSRLSTSLREKTNLLGEGHDDSDRSEGHFSRSGVTSLADSSHGGGGPDSGVFTNGGLSQSDIDMLNRLKEAFNKQASQLHSYESELAQRLTDIQSLKHQVERLRRSGLDSVQRVRQLELQLGRSADEREHLIRRLDEEQREKEQLRQEINKEKRDAQDELLEAVIRLSPPSPTEYKKMCQEKKELEARVRFLEGELEFYKPPVAKTPSEDSGGEETEAPESSRKSRYPPDDVDLPVQGPINREPEDKLDYSDFSHGGSSLSIKRLVMRYTRLLRLDSF</sequence>
<dbReference type="RefSeq" id="XP_022667227.1">
    <property type="nucleotide sequence ID" value="XM_022811492.1"/>
</dbReference>
<dbReference type="OrthoDB" id="10069524at2759"/>
<feature type="domain" description="RH1" evidence="4">
    <location>
        <begin position="1"/>
        <end position="88"/>
    </location>
</feature>
<dbReference type="FunCoup" id="A0A7M7KKH4">
    <property type="interactions" value="261"/>
</dbReference>
<keyword evidence="6" id="KW-1185">Reference proteome</keyword>
<feature type="coiled-coil region" evidence="2">
    <location>
        <begin position="241"/>
        <end position="315"/>
    </location>
</feature>
<feature type="region of interest" description="Disordered" evidence="3">
    <location>
        <begin position="320"/>
        <end position="377"/>
    </location>
</feature>
<dbReference type="InterPro" id="IPR051241">
    <property type="entry name" value="DZIP_RILPL"/>
</dbReference>
<evidence type="ECO:0000256" key="2">
    <source>
        <dbReference type="SAM" id="Coils"/>
    </source>
</evidence>
<feature type="compositionally biased region" description="Basic and acidic residues" evidence="3">
    <location>
        <begin position="340"/>
        <end position="349"/>
    </location>
</feature>
<dbReference type="EnsemblMetazoa" id="XM_022811492">
    <property type="protein sequence ID" value="XP_022667227"/>
    <property type="gene ID" value="LOC111252889"/>
</dbReference>
<dbReference type="GO" id="GO:0036064">
    <property type="term" value="C:ciliary basal body"/>
    <property type="evidence" value="ECO:0007669"/>
    <property type="project" value="TreeGrafter"/>
</dbReference>
<evidence type="ECO:0000313" key="6">
    <source>
        <dbReference type="Proteomes" id="UP000594260"/>
    </source>
</evidence>
<proteinExistence type="predicted"/>
<dbReference type="CDD" id="cd14445">
    <property type="entry name" value="RILP-like"/>
    <property type="match status" value="1"/>
</dbReference>
<keyword evidence="1 2" id="KW-0175">Coiled coil</keyword>
<dbReference type="Proteomes" id="UP000594260">
    <property type="component" value="Unplaced"/>
</dbReference>
<dbReference type="GO" id="GO:0031267">
    <property type="term" value="F:small GTPase binding"/>
    <property type="evidence" value="ECO:0007669"/>
    <property type="project" value="TreeGrafter"/>
</dbReference>